<organism evidence="2">
    <name type="scientific">Mus musculus</name>
    <name type="common">Mouse</name>
    <dbReference type="NCBI Taxonomy" id="10090"/>
    <lineage>
        <taxon>Eukaryota</taxon>
        <taxon>Metazoa</taxon>
        <taxon>Chordata</taxon>
        <taxon>Craniata</taxon>
        <taxon>Vertebrata</taxon>
        <taxon>Euteleostomi</taxon>
        <taxon>Mammalia</taxon>
        <taxon>Eutheria</taxon>
        <taxon>Euarchontoglires</taxon>
        <taxon>Glires</taxon>
        <taxon>Rodentia</taxon>
        <taxon>Myomorpha</taxon>
        <taxon>Muroidea</taxon>
        <taxon>Muridae</taxon>
        <taxon>Murinae</taxon>
        <taxon>Mus</taxon>
        <taxon>Mus</taxon>
    </lineage>
</organism>
<proteinExistence type="evidence at transcript level"/>
<gene>
    <name evidence="3" type="primary">Dpp6</name>
</gene>
<reference evidence="2" key="5">
    <citation type="submission" date="2001-07" db="EMBL/GenBank/DDBJ databases">
        <authorList>
            <person name="Adachi J."/>
            <person name="Aizawa K."/>
            <person name="Akimura T."/>
            <person name="Arakawa T."/>
            <person name="Bono H."/>
            <person name="Carninci P."/>
            <person name="Fukuda S."/>
            <person name="Furuno M."/>
            <person name="Hanagaki T."/>
            <person name="Hara A."/>
            <person name="Hashizume W."/>
            <person name="Hayashida K."/>
            <person name="Hayatsu N."/>
            <person name="Hiramoto K."/>
            <person name="Hiraoka T."/>
            <person name="Hirozane T."/>
            <person name="Hori F."/>
            <person name="Imotani K."/>
            <person name="Ishii Y."/>
            <person name="Itoh M."/>
            <person name="Kagawa I."/>
            <person name="Kasukawa T."/>
            <person name="Katoh H."/>
            <person name="Kawai J."/>
            <person name="Kojima Y."/>
            <person name="Kondo S."/>
            <person name="Konno H."/>
            <person name="Kouda M."/>
            <person name="Koya S."/>
            <person name="Kurihara C."/>
            <person name="Matsuyama T."/>
            <person name="Miyazaki A."/>
            <person name="Murata M."/>
            <person name="Nakamura M."/>
            <person name="Nishi K."/>
            <person name="Nomura K."/>
            <person name="Numazaki R."/>
            <person name="Ohno M."/>
            <person name="Ohsato N."/>
            <person name="Okazaki Y."/>
            <person name="Saito R."/>
            <person name="Saitoh H."/>
            <person name="Sakai C."/>
            <person name="Sakai K."/>
            <person name="Sakazume N."/>
            <person name="Sano H."/>
            <person name="Sasaki D."/>
            <person name="Shibata K."/>
            <person name="Shinagawa A."/>
            <person name="Shiraki T."/>
            <person name="Sogabe Y."/>
            <person name="Tagami M."/>
            <person name="Tagawa A."/>
            <person name="Takahashi F."/>
            <person name="Takaku-Akahira S."/>
            <person name="Takeda Y."/>
            <person name="Tanaka T."/>
            <person name="Tomaru A."/>
            <person name="Toya T."/>
            <person name="Yasunishi A."/>
            <person name="Muramatsu M."/>
            <person name="Hayashizaki Y."/>
        </authorList>
    </citation>
    <scope>NUCLEOTIDE SEQUENCE</scope>
    <source>
        <strain evidence="2">C57BL/6J</strain>
        <tissue evidence="2">Cerebellum</tissue>
    </source>
</reference>
<dbReference type="EMBL" id="AK047025">
    <property type="protein sequence ID" value="BAC32942.1"/>
    <property type="molecule type" value="mRNA"/>
</dbReference>
<reference evidence="2" key="8">
    <citation type="journal article" date="2005" name="Science">
        <title>Antisense Transcription in the Mammalian Transcriptome.</title>
        <authorList>
            <consortium name="RIKEN Genome Exploration Research Group and Genome Science Group (Genome Network Project Core Group) and the FANTOM Consortium"/>
        </authorList>
    </citation>
    <scope>NUCLEOTIDE SEQUENCE</scope>
    <source>
        <strain evidence="2">C57BL/6J</strain>
        <tissue evidence="2">Cerebellum</tissue>
    </source>
</reference>
<evidence type="ECO:0000313" key="3">
    <source>
        <dbReference type="MGI" id="MGI:94921"/>
    </source>
</evidence>
<sequence>MASLYQRFTGKINTSRSFPAPPEASRLLGGQGPEEDAGPKPLGPQAQAVAPRERGGAGGRPRFQYQARSDCDEEDVRASWWVGGGGGGSIGGMHGPDYSSGSLGPLCQSLRSFLMCQIVLRHSPWLLISVIIVQSRSLRWWPGVGSRKVFGAAPAGMWTMLGIH</sequence>
<reference evidence="2" key="3">
    <citation type="journal article" date="2000" name="Genome Res.">
        <title>RIKEN integrated sequence analysis (RISA) system--384-format sequencing pipeline with 384 multicapillary sequencer.</title>
        <authorList>
            <person name="Shibata K."/>
            <person name="Itoh M."/>
            <person name="Aizawa K."/>
            <person name="Nagaoka S."/>
            <person name="Sasaki N."/>
            <person name="Carninci P."/>
            <person name="Konno H."/>
            <person name="Akiyama J."/>
            <person name="Nishi K."/>
            <person name="Kitsunai T."/>
            <person name="Tashiro H."/>
            <person name="Itoh M."/>
            <person name="Sumi N."/>
            <person name="Ishii Y."/>
            <person name="Nakamura S."/>
            <person name="Hazama M."/>
            <person name="Nishine T."/>
            <person name="Harada A."/>
            <person name="Yamamoto R."/>
            <person name="Matsumoto H."/>
            <person name="Sakaguchi S."/>
            <person name="Ikegami T."/>
            <person name="Kashiwagi K."/>
            <person name="Fujiwake S."/>
            <person name="Inoue K."/>
            <person name="Togawa Y."/>
            <person name="Izawa M."/>
            <person name="Ohara E."/>
            <person name="Watahiki M."/>
            <person name="Yoneda Y."/>
            <person name="Ishikawa T."/>
            <person name="Ozawa K."/>
            <person name="Tanaka T."/>
            <person name="Matsuura S."/>
            <person name="Kawai J."/>
            <person name="Okazaki Y."/>
            <person name="Muramatsu M."/>
            <person name="Inoue Y."/>
            <person name="Kira A."/>
            <person name="Hayashizaki Y."/>
        </authorList>
    </citation>
    <scope>NUCLEOTIDE SEQUENCE</scope>
    <source>
        <strain evidence="2">C57BL/6J</strain>
        <tissue evidence="2">Cerebellum</tissue>
    </source>
</reference>
<reference evidence="2" key="6">
    <citation type="journal article" date="2002" name="Nature">
        <title>Analysis of the mouse transcriptome based on functional annotation of 60,770 full-length cDNAs.</title>
        <authorList>
            <consortium name="The FANTOM Consortium and the RIKEN Genome Exploration Research Group Phase I and II Team"/>
        </authorList>
    </citation>
    <scope>NUCLEOTIDE SEQUENCE</scope>
    <source>
        <strain evidence="2">C57BL/6J</strain>
        <tissue evidence="2">Cerebellum</tissue>
    </source>
</reference>
<name>Q8C8I1_MOUSE</name>
<accession>Q8C8I1</accession>
<feature type="region of interest" description="Disordered" evidence="1">
    <location>
        <begin position="1"/>
        <end position="68"/>
    </location>
</feature>
<reference evidence="2" key="4">
    <citation type="journal article" date="2001" name="Nature">
        <title>Functional annotation of a full-length mouse cDNA collection.</title>
        <authorList>
            <consortium name="The RIKEN Genome Exploration Research Group Phase II Team and the FANTOM Consortium"/>
        </authorList>
    </citation>
    <scope>NUCLEOTIDE SEQUENCE</scope>
    <source>
        <strain evidence="2">C57BL/6J</strain>
        <tissue evidence="2">Cerebellum</tissue>
    </source>
</reference>
<dbReference type="AlphaFoldDB" id="Q8C8I1"/>
<reference evidence="2" key="2">
    <citation type="journal article" date="2000" name="Genome Res.">
        <title>Normalization and subtraction of cap-trapper-selected cDNAs to prepare full-length cDNA libraries for rapid discovery of new genes.</title>
        <authorList>
            <person name="Carninci P."/>
            <person name="Shibata Y."/>
            <person name="Hayatsu N."/>
            <person name="Sugahara Y."/>
            <person name="Shibata K."/>
            <person name="Itoh M."/>
            <person name="Konno H."/>
            <person name="Okazaki Y."/>
            <person name="Muramatsu M."/>
            <person name="Hayashizaki Y."/>
        </authorList>
    </citation>
    <scope>NUCLEOTIDE SEQUENCE</scope>
    <source>
        <strain evidence="2">C57BL/6J</strain>
        <tissue evidence="2">Cerebellum</tissue>
    </source>
</reference>
<evidence type="ECO:0000313" key="2">
    <source>
        <dbReference type="EMBL" id="BAC32942.1"/>
    </source>
</evidence>
<reference evidence="2" key="1">
    <citation type="journal article" date="1999" name="Methods Enzymol.">
        <title>High-efficiency full-length cDNA cloning.</title>
        <authorList>
            <person name="Carninci P."/>
            <person name="Hayashizaki Y."/>
        </authorList>
    </citation>
    <scope>NUCLEOTIDE SEQUENCE</scope>
    <source>
        <strain evidence="2">C57BL/6J</strain>
        <tissue evidence="2">Cerebellum</tissue>
    </source>
</reference>
<protein>
    <submittedName>
        <fullName evidence="2">Uncharacterized protein</fullName>
    </submittedName>
</protein>
<dbReference type="AGR" id="MGI:94921"/>
<evidence type="ECO:0000256" key="1">
    <source>
        <dbReference type="SAM" id="MobiDB-lite"/>
    </source>
</evidence>
<dbReference type="MGI" id="MGI:94921">
    <property type="gene designation" value="Dpp6"/>
</dbReference>
<reference evidence="2" key="7">
    <citation type="journal article" date="2005" name="Science">
        <title>The Transcriptional Landscape of the Mammalian Genome.</title>
        <authorList>
            <consortium name="The FANTOM Consortium"/>
            <consortium name="Riken Genome Exploration Research Group and Genome Science Group (Genome Network Project Core Group)"/>
        </authorList>
    </citation>
    <scope>NUCLEOTIDE SEQUENCE</scope>
    <source>
        <strain evidence="2">C57BL/6J</strain>
        <tissue evidence="2">Cerebellum</tissue>
    </source>
</reference>